<reference evidence="6 7" key="2">
    <citation type="submission" date="2013-02" db="EMBL/GenBank/DDBJ databases">
        <title>The Genome Sequence of Plasmodium falciparum Palo Alto/Uganda.</title>
        <authorList>
            <consortium name="The Broad Institute Genome Sequencing Platform"/>
            <consortium name="The Broad Institute Genome Sequencing Center for Infectious Disease"/>
            <person name="Neafsey D."/>
            <person name="Cheeseman I."/>
            <person name="Volkman S."/>
            <person name="Adams J."/>
            <person name="Walker B."/>
            <person name="Young S.K."/>
            <person name="Zeng Q."/>
            <person name="Gargeya S."/>
            <person name="Fitzgerald M."/>
            <person name="Haas B."/>
            <person name="Abouelleil A."/>
            <person name="Alvarado L."/>
            <person name="Arachchi H.M."/>
            <person name="Berlin A.M."/>
            <person name="Chapman S.B."/>
            <person name="Dewar J."/>
            <person name="Goldberg J."/>
            <person name="Griggs A."/>
            <person name="Gujja S."/>
            <person name="Hansen M."/>
            <person name="Howarth C."/>
            <person name="Imamovic A."/>
            <person name="Larimer J."/>
            <person name="McCowan C."/>
            <person name="Murphy C."/>
            <person name="Neiman D."/>
            <person name="Pearson M."/>
            <person name="Priest M."/>
            <person name="Roberts A."/>
            <person name="Saif S."/>
            <person name="Shea T."/>
            <person name="Sisk P."/>
            <person name="Sykes S."/>
            <person name="Wortman J."/>
            <person name="Nusbaum C."/>
            <person name="Birren B."/>
        </authorList>
    </citation>
    <scope>NUCLEOTIDE SEQUENCE [LARGE SCALE GENOMIC DNA]</scope>
    <source>
        <strain evidence="6 7">Palo Alto/Uganda</strain>
    </source>
</reference>
<keyword evidence="1 4" id="KW-0479">Metal-binding</keyword>
<organism evidence="6 7">
    <name type="scientific">Plasmodium falciparum (isolate Palo Alto / Uganda)</name>
    <dbReference type="NCBI Taxonomy" id="57270"/>
    <lineage>
        <taxon>Eukaryota</taxon>
        <taxon>Sar</taxon>
        <taxon>Alveolata</taxon>
        <taxon>Apicomplexa</taxon>
        <taxon>Aconoidasida</taxon>
        <taxon>Haemosporida</taxon>
        <taxon>Plasmodiidae</taxon>
        <taxon>Plasmodium</taxon>
        <taxon>Plasmodium (Laverania)</taxon>
    </lineage>
</organism>
<dbReference type="Proteomes" id="UP000019103">
    <property type="component" value="Unassembled WGS sequence"/>
</dbReference>
<evidence type="ECO:0000256" key="1">
    <source>
        <dbReference type="ARBA" id="ARBA00022723"/>
    </source>
</evidence>
<sequence length="257" mass="30309">MNEELNKMINSFQIKEKEGKEVNKNNNIEKNQNIDLNIYPNMSNYVDIGSNIYVEQIKNISKEEVTKKKSILNSKYISSKNNEFVVAQLYELNNYNENNIYEDRNLFSNSTNIYSNDNNMKKYLIQKCGKKNIKKRMDILNQENNNMGIHKNIVYDDNNNNKNVTYDDNNKNVTYDDNNKNVTYDDNNKNVTYDDNNNVNIYDDNNNNNSCSIIKYELRKTSICKYWIKGICANVECNFAHGEHELNRKKSVKYINI</sequence>
<dbReference type="InterPro" id="IPR000571">
    <property type="entry name" value="Znf_CCCH"/>
</dbReference>
<dbReference type="EMBL" id="KI927384">
    <property type="protein sequence ID" value="ETW53889.1"/>
    <property type="molecule type" value="Genomic_DNA"/>
</dbReference>
<evidence type="ECO:0000259" key="5">
    <source>
        <dbReference type="PROSITE" id="PS50103"/>
    </source>
</evidence>
<dbReference type="Gene3D" id="4.10.1000.10">
    <property type="entry name" value="Zinc finger, CCCH-type"/>
    <property type="match status" value="1"/>
</dbReference>
<evidence type="ECO:0000256" key="4">
    <source>
        <dbReference type="PROSITE-ProRule" id="PRU00723"/>
    </source>
</evidence>
<dbReference type="AlphaFoldDB" id="W4IVN9"/>
<dbReference type="InterPro" id="IPR036855">
    <property type="entry name" value="Znf_CCCH_sf"/>
</dbReference>
<gene>
    <name evidence="6" type="ORF">PFUGPA_03762</name>
</gene>
<dbReference type="SUPFAM" id="SSF90229">
    <property type="entry name" value="CCCH zinc finger"/>
    <property type="match status" value="1"/>
</dbReference>
<evidence type="ECO:0000313" key="6">
    <source>
        <dbReference type="EMBL" id="ETW53889.1"/>
    </source>
</evidence>
<keyword evidence="3 4" id="KW-0862">Zinc</keyword>
<evidence type="ECO:0000256" key="2">
    <source>
        <dbReference type="ARBA" id="ARBA00022771"/>
    </source>
</evidence>
<keyword evidence="2 4" id="KW-0863">Zinc-finger</keyword>
<proteinExistence type="predicted"/>
<reference evidence="6 7" key="1">
    <citation type="submission" date="2013-02" db="EMBL/GenBank/DDBJ databases">
        <title>The Genome Annotation of Plasmodium falciparum Palo Alto/Uganda.</title>
        <authorList>
            <consortium name="The Broad Institute Genome Sequencing Platform"/>
            <consortium name="The Broad Institute Genome Sequencing Center for Infectious Disease"/>
            <person name="Neafsey D."/>
            <person name="Hoffman S."/>
            <person name="Volkman S."/>
            <person name="Rosenthal P."/>
            <person name="Walker B."/>
            <person name="Young S.K."/>
            <person name="Zeng Q."/>
            <person name="Gargeya S."/>
            <person name="Fitzgerald M."/>
            <person name="Haas B."/>
            <person name="Abouelleil A."/>
            <person name="Allen A.W."/>
            <person name="Alvarado L."/>
            <person name="Arachchi H.M."/>
            <person name="Berlin A.M."/>
            <person name="Chapman S.B."/>
            <person name="Gainer-Dewar J."/>
            <person name="Goldberg J."/>
            <person name="Griggs A."/>
            <person name="Gujja S."/>
            <person name="Hansen M."/>
            <person name="Howarth C."/>
            <person name="Imamovic A."/>
            <person name="Ireland A."/>
            <person name="Larimer J."/>
            <person name="McCowan C."/>
            <person name="Murphy C."/>
            <person name="Pearson M."/>
            <person name="Poon T.W."/>
            <person name="Priest M."/>
            <person name="Roberts A."/>
            <person name="Saif S."/>
            <person name="Shea T."/>
            <person name="Sisk P."/>
            <person name="Sykes S."/>
            <person name="Wortman J."/>
            <person name="Nusbaum C."/>
            <person name="Birren B."/>
        </authorList>
    </citation>
    <scope>NUCLEOTIDE SEQUENCE [LARGE SCALE GENOMIC DNA]</scope>
    <source>
        <strain evidence="6 7">Palo Alto/Uganda</strain>
    </source>
</reference>
<evidence type="ECO:0000313" key="7">
    <source>
        <dbReference type="Proteomes" id="UP000019103"/>
    </source>
</evidence>
<feature type="zinc finger region" description="C3H1-type" evidence="4">
    <location>
        <begin position="218"/>
        <end position="244"/>
    </location>
</feature>
<dbReference type="SMART" id="SM00356">
    <property type="entry name" value="ZnF_C3H1"/>
    <property type="match status" value="1"/>
</dbReference>
<dbReference type="PROSITE" id="PS50103">
    <property type="entry name" value="ZF_C3H1"/>
    <property type="match status" value="1"/>
</dbReference>
<accession>W4IVN9</accession>
<feature type="domain" description="C3H1-type" evidence="5">
    <location>
        <begin position="218"/>
        <end position="244"/>
    </location>
</feature>
<evidence type="ECO:0000256" key="3">
    <source>
        <dbReference type="ARBA" id="ARBA00022833"/>
    </source>
</evidence>
<name>W4IVN9_PLAFP</name>
<dbReference type="GO" id="GO:0008270">
    <property type="term" value="F:zinc ion binding"/>
    <property type="evidence" value="ECO:0007669"/>
    <property type="project" value="UniProtKB-KW"/>
</dbReference>
<protein>
    <recommendedName>
        <fullName evidence="5">C3H1-type domain-containing protein</fullName>
    </recommendedName>
</protein>